<dbReference type="Proteomes" id="UP001239111">
    <property type="component" value="Chromosome 1"/>
</dbReference>
<comment type="caution">
    <text evidence="1">The sequence shown here is derived from an EMBL/GenBank/DDBJ whole genome shotgun (WGS) entry which is preliminary data.</text>
</comment>
<name>A0ACC2PJ19_9HYME</name>
<accession>A0ACC2PJ19</accession>
<evidence type="ECO:0000313" key="2">
    <source>
        <dbReference type="Proteomes" id="UP001239111"/>
    </source>
</evidence>
<organism evidence="1 2">
    <name type="scientific">Eretmocerus hayati</name>
    <dbReference type="NCBI Taxonomy" id="131215"/>
    <lineage>
        <taxon>Eukaryota</taxon>
        <taxon>Metazoa</taxon>
        <taxon>Ecdysozoa</taxon>
        <taxon>Arthropoda</taxon>
        <taxon>Hexapoda</taxon>
        <taxon>Insecta</taxon>
        <taxon>Pterygota</taxon>
        <taxon>Neoptera</taxon>
        <taxon>Endopterygota</taxon>
        <taxon>Hymenoptera</taxon>
        <taxon>Apocrita</taxon>
        <taxon>Proctotrupomorpha</taxon>
        <taxon>Chalcidoidea</taxon>
        <taxon>Aphelinidae</taxon>
        <taxon>Aphelininae</taxon>
        <taxon>Eretmocerus</taxon>
    </lineage>
</organism>
<protein>
    <submittedName>
        <fullName evidence="1">Uncharacterized protein</fullName>
    </submittedName>
</protein>
<reference evidence="1" key="1">
    <citation type="submission" date="2023-04" db="EMBL/GenBank/DDBJ databases">
        <title>A chromosome-level genome assembly of the parasitoid wasp Eretmocerus hayati.</title>
        <authorList>
            <person name="Zhong Y."/>
            <person name="Liu S."/>
            <person name="Liu Y."/>
        </authorList>
    </citation>
    <scope>NUCLEOTIDE SEQUENCE</scope>
    <source>
        <strain evidence="1">ZJU_SS_LIU_2023</strain>
    </source>
</reference>
<gene>
    <name evidence="1" type="ORF">QAD02_019086</name>
</gene>
<dbReference type="EMBL" id="CM056741">
    <property type="protein sequence ID" value="KAJ8683294.1"/>
    <property type="molecule type" value="Genomic_DNA"/>
</dbReference>
<keyword evidence="2" id="KW-1185">Reference proteome</keyword>
<sequence length="589" mass="64938">MGKMQLLLPFVLTILVLGSRHQTMSVPVEADQCEVAVREIMREDRAAIVDESPTRLHATWISQECEARAGPEYIIRKYTFFENGTFQLMRHHYAEESCSIATHTVTARGVIRILGNSLLTPGASETRYQLDTVHISPLNRQVAHKLGHRVNVSCGPQARWRPYTPQLVFERAGSQPGSWQGPRYNSLELGPGSAMSMSLKGAGSPRIKSVNCLAPLGIDFDELRLVRVQRRSTGFRSAALGLPSELPKFELFLGALPSDPASKRSHRTTSLQPTALLRTDTIHNCPICGAIVRGTENSPPLLHEVVALPALIGGSWISPACESQPGGLWLRRQLRIYAADKLWSGRWDYFTEPRCVSFLYGVAAAGSYVQRSQRRIRRHDTDIPIAPIRSKRDEAEYYRQLLQSAAQPAEMADSFAAMLRGNQRNGGVNGGDSSTRRPMPATVAPSGTTELDLHIAESLLLVGDTSLARRCGAPDDVVAPVRLMNWSPSCVPHSLEAPSTLGLRARIGVDWYGQYTLQLGSREQSLWNAPLLHCGPTSLRNPLLRAHLRRSVGLRYGLFFSSGSAISCDSTLLRIGALLVVLFTRRITT</sequence>
<evidence type="ECO:0000313" key="1">
    <source>
        <dbReference type="EMBL" id="KAJ8683294.1"/>
    </source>
</evidence>
<proteinExistence type="predicted"/>